<dbReference type="GO" id="GO:0005737">
    <property type="term" value="C:cytoplasm"/>
    <property type="evidence" value="ECO:0007669"/>
    <property type="project" value="TreeGrafter"/>
</dbReference>
<accession>A0A1Y5SL58</accession>
<dbReference type="PANTHER" id="PTHR42850">
    <property type="entry name" value="METALLOPHOSPHOESTERASE"/>
    <property type="match status" value="1"/>
</dbReference>
<dbReference type="InterPro" id="IPR004843">
    <property type="entry name" value="Calcineurin-like_PHP"/>
</dbReference>
<dbReference type="Proteomes" id="UP000193870">
    <property type="component" value="Unassembled WGS sequence"/>
</dbReference>
<sequence length="262" mass="28565">MTLYAVGDIHGFSAQLDRALGLIDADGGPDAQIYFLGDYTDRGPDSRGVLDRLIAGRDAGRPWKFCKGNHDRMFQRFLEAEAENDDRIGSGKSWFHRALGGSRTLGSYGLDGEAQGFLMNGGVETLASYEVDGRSVSKAELARAARDAIPEAHRTFLEDLPLFHETDDLIFVHAGLRPGIPLHEQDEDDLLWIRKGWLESSADHGRLVIHGHTALDFPAHHGNRVNIDGGAGFGNPLVPVAIEGGSIFTLDEDGRTPLEPGR</sequence>
<name>A0A1Y5SL58_9RHOB</name>
<dbReference type="OrthoDB" id="9807890at2"/>
<dbReference type="EMBL" id="FWFV01000004">
    <property type="protein sequence ID" value="SLN43349.1"/>
    <property type="molecule type" value="Genomic_DNA"/>
</dbReference>
<gene>
    <name evidence="2" type="ORF">PAM7066_01898</name>
</gene>
<dbReference type="GO" id="GO:0110154">
    <property type="term" value="P:RNA decapping"/>
    <property type="evidence" value="ECO:0007669"/>
    <property type="project" value="TreeGrafter"/>
</dbReference>
<dbReference type="GO" id="GO:0008803">
    <property type="term" value="F:bis(5'-nucleosyl)-tetraphosphatase (symmetrical) activity"/>
    <property type="evidence" value="ECO:0007669"/>
    <property type="project" value="TreeGrafter"/>
</dbReference>
<dbReference type="Pfam" id="PF00149">
    <property type="entry name" value="Metallophos"/>
    <property type="match status" value="1"/>
</dbReference>
<protein>
    <submittedName>
        <fullName evidence="2">Diadenosine tetraphosphatase</fullName>
    </submittedName>
</protein>
<dbReference type="InterPro" id="IPR050126">
    <property type="entry name" value="Ap4A_hydrolase"/>
</dbReference>
<evidence type="ECO:0000259" key="1">
    <source>
        <dbReference type="Pfam" id="PF00149"/>
    </source>
</evidence>
<evidence type="ECO:0000313" key="2">
    <source>
        <dbReference type="EMBL" id="SLN43349.1"/>
    </source>
</evidence>
<proteinExistence type="predicted"/>
<dbReference type="GO" id="GO:0016791">
    <property type="term" value="F:phosphatase activity"/>
    <property type="evidence" value="ECO:0007669"/>
    <property type="project" value="TreeGrafter"/>
</dbReference>
<dbReference type="PANTHER" id="PTHR42850:SF4">
    <property type="entry name" value="ZINC-DEPENDENT ENDOPOLYPHOSPHATASE"/>
    <property type="match status" value="1"/>
</dbReference>
<dbReference type="STRING" id="315423.SAMN04488020_104275"/>
<feature type="domain" description="Calcineurin-like phosphoesterase" evidence="1">
    <location>
        <begin position="1"/>
        <end position="213"/>
    </location>
</feature>
<reference evidence="2 3" key="1">
    <citation type="submission" date="2017-03" db="EMBL/GenBank/DDBJ databases">
        <authorList>
            <person name="Afonso C.L."/>
            <person name="Miller P.J."/>
            <person name="Scott M.A."/>
            <person name="Spackman E."/>
            <person name="Goraichik I."/>
            <person name="Dimitrov K.M."/>
            <person name="Suarez D.L."/>
            <person name="Swayne D.E."/>
        </authorList>
    </citation>
    <scope>NUCLEOTIDE SEQUENCE [LARGE SCALE GENOMIC DNA]</scope>
    <source>
        <strain evidence="2 3">CECT 7066</strain>
    </source>
</reference>
<dbReference type="RefSeq" id="WP_085853883.1">
    <property type="nucleotide sequence ID" value="NZ_FOPF01000004.1"/>
</dbReference>
<dbReference type="SUPFAM" id="SSF56300">
    <property type="entry name" value="Metallo-dependent phosphatases"/>
    <property type="match status" value="1"/>
</dbReference>
<evidence type="ECO:0000313" key="3">
    <source>
        <dbReference type="Proteomes" id="UP000193870"/>
    </source>
</evidence>
<keyword evidence="3" id="KW-1185">Reference proteome</keyword>
<dbReference type="AlphaFoldDB" id="A0A1Y5SL58"/>
<dbReference type="InterPro" id="IPR029052">
    <property type="entry name" value="Metallo-depent_PP-like"/>
</dbReference>
<organism evidence="2 3">
    <name type="scientific">Palleronia marisminoris</name>
    <dbReference type="NCBI Taxonomy" id="315423"/>
    <lineage>
        <taxon>Bacteria</taxon>
        <taxon>Pseudomonadati</taxon>
        <taxon>Pseudomonadota</taxon>
        <taxon>Alphaproteobacteria</taxon>
        <taxon>Rhodobacterales</taxon>
        <taxon>Roseobacteraceae</taxon>
        <taxon>Palleronia</taxon>
    </lineage>
</organism>
<dbReference type="Gene3D" id="3.60.21.10">
    <property type="match status" value="1"/>
</dbReference>